<comment type="caution">
    <text evidence="1">The sequence shown here is derived from an EMBL/GenBank/DDBJ whole genome shotgun (WGS) entry which is preliminary data.</text>
</comment>
<evidence type="ECO:0000313" key="1">
    <source>
        <dbReference type="EMBL" id="KAK6931673.1"/>
    </source>
</evidence>
<protein>
    <submittedName>
        <fullName evidence="1">Uncharacterized protein</fullName>
    </submittedName>
</protein>
<proteinExistence type="predicted"/>
<organism evidence="1 2">
    <name type="scientific">Dillenia turbinata</name>
    <dbReference type="NCBI Taxonomy" id="194707"/>
    <lineage>
        <taxon>Eukaryota</taxon>
        <taxon>Viridiplantae</taxon>
        <taxon>Streptophyta</taxon>
        <taxon>Embryophyta</taxon>
        <taxon>Tracheophyta</taxon>
        <taxon>Spermatophyta</taxon>
        <taxon>Magnoliopsida</taxon>
        <taxon>eudicotyledons</taxon>
        <taxon>Gunneridae</taxon>
        <taxon>Pentapetalae</taxon>
        <taxon>Dilleniales</taxon>
        <taxon>Dilleniaceae</taxon>
        <taxon>Dillenia</taxon>
    </lineage>
</organism>
<name>A0AAN8VB21_9MAGN</name>
<dbReference type="Proteomes" id="UP001370490">
    <property type="component" value="Unassembled WGS sequence"/>
</dbReference>
<sequence>MARESQIIRLFLYPKLVALHVPLHTSCLIISIQLIHGSATINIDDNGCKRSTKEHLILLGNISTFDNE</sequence>
<dbReference type="EMBL" id="JBAMMX010000011">
    <property type="protein sequence ID" value="KAK6931673.1"/>
    <property type="molecule type" value="Genomic_DNA"/>
</dbReference>
<dbReference type="AlphaFoldDB" id="A0AAN8VB21"/>
<reference evidence="1 2" key="1">
    <citation type="submission" date="2023-12" db="EMBL/GenBank/DDBJ databases">
        <title>A high-quality genome assembly for Dillenia turbinata (Dilleniales).</title>
        <authorList>
            <person name="Chanderbali A."/>
        </authorList>
    </citation>
    <scope>NUCLEOTIDE SEQUENCE [LARGE SCALE GENOMIC DNA]</scope>
    <source>
        <strain evidence="1">LSX21</strain>
        <tissue evidence="1">Leaf</tissue>
    </source>
</reference>
<gene>
    <name evidence="1" type="ORF">RJ641_003466</name>
</gene>
<feature type="non-terminal residue" evidence="1">
    <location>
        <position position="68"/>
    </location>
</feature>
<evidence type="ECO:0000313" key="2">
    <source>
        <dbReference type="Proteomes" id="UP001370490"/>
    </source>
</evidence>
<accession>A0AAN8VB21</accession>
<keyword evidence="2" id="KW-1185">Reference proteome</keyword>